<feature type="domain" description="GAG-pre-integrase" evidence="2">
    <location>
        <begin position="232"/>
        <end position="284"/>
    </location>
</feature>
<dbReference type="SUPFAM" id="SSF56672">
    <property type="entry name" value="DNA/RNA polymerases"/>
    <property type="match status" value="1"/>
</dbReference>
<dbReference type="CDD" id="cd09272">
    <property type="entry name" value="RNase_HI_RT_Ty1"/>
    <property type="match status" value="1"/>
</dbReference>
<gene>
    <name evidence="3" type="ORF">RJ640_001087</name>
</gene>
<comment type="caution">
    <text evidence="3">The sequence shown here is derived from an EMBL/GenBank/DDBJ whole genome shotgun (WGS) entry which is preliminary data.</text>
</comment>
<feature type="compositionally biased region" description="Basic and acidic residues" evidence="1">
    <location>
        <begin position="209"/>
        <end position="220"/>
    </location>
</feature>
<keyword evidence="4" id="KW-1185">Reference proteome</keyword>
<evidence type="ECO:0000313" key="3">
    <source>
        <dbReference type="EMBL" id="KAK2976159.1"/>
    </source>
</evidence>
<reference evidence="3" key="1">
    <citation type="submission" date="2022-12" db="EMBL/GenBank/DDBJ databases">
        <title>Draft genome assemblies for two species of Escallonia (Escalloniales).</title>
        <authorList>
            <person name="Chanderbali A."/>
            <person name="Dervinis C."/>
            <person name="Anghel I."/>
            <person name="Soltis D."/>
            <person name="Soltis P."/>
            <person name="Zapata F."/>
        </authorList>
    </citation>
    <scope>NUCLEOTIDE SEQUENCE</scope>
    <source>
        <strain evidence="3">UCBG92.1500</strain>
        <tissue evidence="3">Leaf</tissue>
    </source>
</reference>
<dbReference type="InterPro" id="IPR025724">
    <property type="entry name" value="GAG-pre-integrase_dom"/>
</dbReference>
<dbReference type="EMBL" id="JAVXUO010002112">
    <property type="protein sequence ID" value="KAK2976159.1"/>
    <property type="molecule type" value="Genomic_DNA"/>
</dbReference>
<dbReference type="PANTHER" id="PTHR11439">
    <property type="entry name" value="GAG-POL-RELATED RETROTRANSPOSON"/>
    <property type="match status" value="1"/>
</dbReference>
<dbReference type="AlphaFoldDB" id="A0AA88QS01"/>
<evidence type="ECO:0000313" key="4">
    <source>
        <dbReference type="Proteomes" id="UP001187471"/>
    </source>
</evidence>
<dbReference type="PANTHER" id="PTHR11439:SF463">
    <property type="entry name" value="REVERSE TRANSCRIPTASE TY1_COPIA-TYPE DOMAIN-CONTAINING PROTEIN"/>
    <property type="match status" value="1"/>
</dbReference>
<dbReference type="Pfam" id="PF13976">
    <property type="entry name" value="gag_pre-integrs"/>
    <property type="match status" value="1"/>
</dbReference>
<sequence length="576" mass="65199">MAASGNSVNFSQSLIPIFKDENFEFWSIKMKTLFKSQDLWELVENGYADPDEENNNRLKENKKKDNKALLFIQQAVHETIFSRIAAATTSKEAWEILHKEFQGSSKVITVKLQSLRRDFETLFMKNNESVQDFLSRVTAIVSQMKSYGEQITDEIVVAKVLRSLTPTFDHVVAAIEESKDLSVYAFDELMGSLQAHEARLNRSLETKNEEKAFQVREESSNQRGRGHNRENNLFPLEIASVENHALVAREKNETSLWHLRYGYLNINGLKLLSQNEMVLGLPKIESIDMYFLGLEVKQGKDGIFISQKKYATDLLKKFNMLNCKVAATPMNVNEKLKIEDGTQSTDGRFFRSLVGGLIYLTHTRPDIAFSVGVVSRFMHNPTAHHLGAAKRILHYIAGTRDFGLWYSQVSNFRLVGFSDSDWAGCLDDRRSTSGSIFNLGSGAITWTSKRQATIALSSSEAEYIAATSSACQAVWLRKLLADLLQDQKGATEIFCDNASAIAMTKNPVYHGRSKHIDIRHNFIRELVANEVISLKFCSTNEQVADILTKSLPREKHVYFRSRLGVCKFESRGSVEE</sequence>
<dbReference type="InterPro" id="IPR043502">
    <property type="entry name" value="DNA/RNA_pol_sf"/>
</dbReference>
<dbReference type="Proteomes" id="UP001187471">
    <property type="component" value="Unassembled WGS sequence"/>
</dbReference>
<name>A0AA88QS01_9ASTE</name>
<organism evidence="3 4">
    <name type="scientific">Escallonia rubra</name>
    <dbReference type="NCBI Taxonomy" id="112253"/>
    <lineage>
        <taxon>Eukaryota</taxon>
        <taxon>Viridiplantae</taxon>
        <taxon>Streptophyta</taxon>
        <taxon>Embryophyta</taxon>
        <taxon>Tracheophyta</taxon>
        <taxon>Spermatophyta</taxon>
        <taxon>Magnoliopsida</taxon>
        <taxon>eudicotyledons</taxon>
        <taxon>Gunneridae</taxon>
        <taxon>Pentapetalae</taxon>
        <taxon>asterids</taxon>
        <taxon>campanulids</taxon>
        <taxon>Escalloniales</taxon>
        <taxon>Escalloniaceae</taxon>
        <taxon>Escallonia</taxon>
    </lineage>
</organism>
<evidence type="ECO:0000256" key="1">
    <source>
        <dbReference type="SAM" id="MobiDB-lite"/>
    </source>
</evidence>
<protein>
    <recommendedName>
        <fullName evidence="2">GAG-pre-integrase domain-containing protein</fullName>
    </recommendedName>
</protein>
<dbReference type="Pfam" id="PF14223">
    <property type="entry name" value="Retrotran_gag_2"/>
    <property type="match status" value="1"/>
</dbReference>
<proteinExistence type="predicted"/>
<feature type="region of interest" description="Disordered" evidence="1">
    <location>
        <begin position="209"/>
        <end position="229"/>
    </location>
</feature>
<accession>A0AA88QS01</accession>
<evidence type="ECO:0000259" key="2">
    <source>
        <dbReference type="Pfam" id="PF13976"/>
    </source>
</evidence>